<dbReference type="PROSITE" id="PS50048">
    <property type="entry name" value="ZN2_CY6_FUNGAL_2"/>
    <property type="match status" value="1"/>
</dbReference>
<organism evidence="8 9">
    <name type="scientific">Trichosporon asahii var. asahii (strain ATCC 90039 / CBS 2479 / JCM 2466 / KCTC 7840 / NBRC 103889/ NCYC 2677 / UAMH 7654)</name>
    <name type="common">Yeast</name>
    <dbReference type="NCBI Taxonomy" id="1186058"/>
    <lineage>
        <taxon>Eukaryota</taxon>
        <taxon>Fungi</taxon>
        <taxon>Dikarya</taxon>
        <taxon>Basidiomycota</taxon>
        <taxon>Agaricomycotina</taxon>
        <taxon>Tremellomycetes</taxon>
        <taxon>Trichosporonales</taxon>
        <taxon>Trichosporonaceae</taxon>
        <taxon>Trichosporon</taxon>
    </lineage>
</organism>
<feature type="region of interest" description="Disordered" evidence="6">
    <location>
        <begin position="1"/>
        <end position="72"/>
    </location>
</feature>
<feature type="region of interest" description="Disordered" evidence="6">
    <location>
        <begin position="111"/>
        <end position="131"/>
    </location>
</feature>
<dbReference type="PANTHER" id="PTHR47338:SF5">
    <property type="entry name" value="ZN(II)2CYS6 TRANSCRIPTION FACTOR (EUROFUNG)"/>
    <property type="match status" value="1"/>
</dbReference>
<feature type="domain" description="Zn(2)-C6 fungal-type" evidence="7">
    <location>
        <begin position="77"/>
        <end position="107"/>
    </location>
</feature>
<evidence type="ECO:0000313" key="8">
    <source>
        <dbReference type="EMBL" id="EJT49219.1"/>
    </source>
</evidence>
<evidence type="ECO:0000256" key="3">
    <source>
        <dbReference type="ARBA" id="ARBA00023015"/>
    </source>
</evidence>
<dbReference type="SMART" id="SM00066">
    <property type="entry name" value="GAL4"/>
    <property type="match status" value="1"/>
</dbReference>
<keyword evidence="5" id="KW-0539">Nucleus</keyword>
<dbReference type="PANTHER" id="PTHR47338">
    <property type="entry name" value="ZN(II)2CYS6 TRANSCRIPTION FACTOR (EUROFUNG)-RELATED"/>
    <property type="match status" value="1"/>
</dbReference>
<dbReference type="Gene3D" id="4.10.240.10">
    <property type="entry name" value="Zn(2)-C6 fungal-type DNA-binding domain"/>
    <property type="match status" value="1"/>
</dbReference>
<feature type="compositionally biased region" description="Polar residues" evidence="6">
    <location>
        <begin position="50"/>
        <end position="63"/>
    </location>
</feature>
<dbReference type="GO" id="GO:0005634">
    <property type="term" value="C:nucleus"/>
    <property type="evidence" value="ECO:0007669"/>
    <property type="project" value="UniProtKB-SubCell"/>
</dbReference>
<evidence type="ECO:0000256" key="6">
    <source>
        <dbReference type="SAM" id="MobiDB-lite"/>
    </source>
</evidence>
<dbReference type="GO" id="GO:0000981">
    <property type="term" value="F:DNA-binding transcription factor activity, RNA polymerase II-specific"/>
    <property type="evidence" value="ECO:0007669"/>
    <property type="project" value="InterPro"/>
</dbReference>
<accession>J6EX56</accession>
<dbReference type="AlphaFoldDB" id="J6EX56"/>
<dbReference type="InterPro" id="IPR036864">
    <property type="entry name" value="Zn2-C6_fun-type_DNA-bd_sf"/>
</dbReference>
<protein>
    <recommendedName>
        <fullName evidence="7">Zn(2)-C6 fungal-type domain-containing protein</fullName>
    </recommendedName>
</protein>
<evidence type="ECO:0000256" key="5">
    <source>
        <dbReference type="ARBA" id="ARBA00023242"/>
    </source>
</evidence>
<reference evidence="8 9" key="1">
    <citation type="journal article" date="2012" name="Eukaryot. Cell">
        <title>Draft genome sequence of CBS 2479, the standard type strain of Trichosporon asahii.</title>
        <authorList>
            <person name="Yang R.Y."/>
            <person name="Li H.T."/>
            <person name="Zhu H."/>
            <person name="Zhou G.P."/>
            <person name="Wang M."/>
            <person name="Wang L."/>
        </authorList>
    </citation>
    <scope>NUCLEOTIDE SEQUENCE [LARGE SCALE GENOMIC DNA]</scope>
    <source>
        <strain evidence="9">ATCC 90039 / CBS 2479 / JCM 2466 / KCTC 7840 / NCYC 2677 / UAMH 7654</strain>
    </source>
</reference>
<evidence type="ECO:0000256" key="4">
    <source>
        <dbReference type="ARBA" id="ARBA00023163"/>
    </source>
</evidence>
<dbReference type="InterPro" id="IPR050815">
    <property type="entry name" value="TF_fung"/>
</dbReference>
<feature type="compositionally biased region" description="Basic and acidic residues" evidence="6">
    <location>
        <begin position="545"/>
        <end position="557"/>
    </location>
</feature>
<proteinExistence type="predicted"/>
<dbReference type="KEGG" id="tasa:A1Q1_01700"/>
<keyword evidence="4" id="KW-0804">Transcription</keyword>
<dbReference type="OrthoDB" id="2595589at2759"/>
<comment type="subcellular location">
    <subcellularLocation>
        <location evidence="1">Nucleus</location>
    </subcellularLocation>
</comment>
<dbReference type="GO" id="GO:0008270">
    <property type="term" value="F:zinc ion binding"/>
    <property type="evidence" value="ECO:0007669"/>
    <property type="project" value="InterPro"/>
</dbReference>
<evidence type="ECO:0000256" key="1">
    <source>
        <dbReference type="ARBA" id="ARBA00004123"/>
    </source>
</evidence>
<gene>
    <name evidence="8" type="ORF">A1Q1_01700</name>
</gene>
<sequence>MSHPPPGVPPPNYNYNYPPPPTAHQIHRAPPNQLQPQPPPPPPHQQDQPTGSAVSDGSNSDSQEPPAKVPRTRISRACENCRARRKKCQPPYPCKACRDAGLPDCLVRERARPTRRRRSQQASSAPIEGSTFPRRTKYLDFAADELEQMYMQKTGTPISLKLEEKPTHPLCDLKTPLPPLPNPLPAELTEAMQVFLDDFLPWCSYMTTPRVHSLFNRYVTSPETLSPDQTALICACLALGLLRLKSVPLRKQFHRHHSEVPDEERIDVIFFRHAIDILERWGTASFTSLHALSTISFYTCLTCTSDVMRMTVAWMVSQAKDLGIHQEQTANAQAYTPSDRADLMFVQVVYSHFGKPPMIKPGEFISLSVQYRSASEDTDIAIVPRRSMVEILLLNTQLFSHIWDSKNPTMSMDWMLRMEERWDNWVSTWIQEGQTSGLLKADYFIHSIWECAISSDSYNCMWTQLRQITTCAHVVLFLVTKYEMRKSEAEDLLSKACWIIDLWAVRWKKQAADARSKILMVAQAFGLDVPIIHRSDSQWAGTPHSHSEQSHTQDHIEPSPSSIPVNHVPPPPMPQQVPPPQQLPQPLPPLPPPGAMQPQFDLRNLGFLYETFDPSTQANQPQAPWGFDNIWLSQDYV</sequence>
<dbReference type="VEuPathDB" id="FungiDB:A1Q1_01700"/>
<dbReference type="EMBL" id="ALBS01000177">
    <property type="protein sequence ID" value="EJT49219.1"/>
    <property type="molecule type" value="Genomic_DNA"/>
</dbReference>
<comment type="caution">
    <text evidence="8">The sequence shown here is derived from an EMBL/GenBank/DDBJ whole genome shotgun (WGS) entry which is preliminary data.</text>
</comment>
<dbReference type="HOGENOM" id="CLU_429712_0_0_1"/>
<feature type="compositionally biased region" description="Pro residues" evidence="6">
    <location>
        <begin position="1"/>
        <end position="22"/>
    </location>
</feature>
<evidence type="ECO:0000259" key="7">
    <source>
        <dbReference type="PROSITE" id="PS50048"/>
    </source>
</evidence>
<dbReference type="GeneID" id="25985214"/>
<dbReference type="InterPro" id="IPR001138">
    <property type="entry name" value="Zn2Cys6_DnaBD"/>
</dbReference>
<dbReference type="CDD" id="cd12148">
    <property type="entry name" value="fungal_TF_MHR"/>
    <property type="match status" value="1"/>
</dbReference>
<evidence type="ECO:0000256" key="2">
    <source>
        <dbReference type="ARBA" id="ARBA00022723"/>
    </source>
</evidence>
<dbReference type="CDD" id="cd00067">
    <property type="entry name" value="GAL4"/>
    <property type="match status" value="1"/>
</dbReference>
<dbReference type="Proteomes" id="UP000002748">
    <property type="component" value="Unassembled WGS sequence"/>
</dbReference>
<dbReference type="SUPFAM" id="SSF57701">
    <property type="entry name" value="Zn2/Cys6 DNA-binding domain"/>
    <property type="match status" value="1"/>
</dbReference>
<dbReference type="RefSeq" id="XP_014180214.1">
    <property type="nucleotide sequence ID" value="XM_014324739.1"/>
</dbReference>
<keyword evidence="2" id="KW-0479">Metal-binding</keyword>
<keyword evidence="3" id="KW-0805">Transcription regulation</keyword>
<feature type="region of interest" description="Disordered" evidence="6">
    <location>
        <begin position="538"/>
        <end position="597"/>
    </location>
</feature>
<dbReference type="PROSITE" id="PS00463">
    <property type="entry name" value="ZN2_CY6_FUNGAL_1"/>
    <property type="match status" value="1"/>
</dbReference>
<name>J6EX56_TRIAS</name>
<evidence type="ECO:0000313" key="9">
    <source>
        <dbReference type="Proteomes" id="UP000002748"/>
    </source>
</evidence>
<feature type="compositionally biased region" description="Pro residues" evidence="6">
    <location>
        <begin position="567"/>
        <end position="595"/>
    </location>
</feature>